<dbReference type="InterPro" id="IPR021647">
    <property type="entry name" value="CusF_Ec"/>
</dbReference>
<name>A0A4R6QIZ6_9BURK</name>
<dbReference type="InterPro" id="IPR042230">
    <property type="entry name" value="CusF_sf"/>
</dbReference>
<evidence type="ECO:0000313" key="3">
    <source>
        <dbReference type="Proteomes" id="UP000295361"/>
    </source>
</evidence>
<keyword evidence="1" id="KW-0732">Signal</keyword>
<dbReference type="AlphaFoldDB" id="A0A4R6QIZ6"/>
<feature type="chain" id="PRO_5020688462" evidence="1">
    <location>
        <begin position="28"/>
        <end position="102"/>
    </location>
</feature>
<evidence type="ECO:0000256" key="1">
    <source>
        <dbReference type="SAM" id="SignalP"/>
    </source>
</evidence>
<keyword evidence="3" id="KW-1185">Reference proteome</keyword>
<gene>
    <name evidence="2" type="ORF">DES47_10597</name>
</gene>
<accession>A0A4R6QIZ6</accession>
<dbReference type="Gene3D" id="2.40.50.320">
    <property type="entry name" value="Copper binding periplasmic protein CusF"/>
    <property type="match status" value="1"/>
</dbReference>
<dbReference type="Proteomes" id="UP000295361">
    <property type="component" value="Unassembled WGS sequence"/>
</dbReference>
<dbReference type="RefSeq" id="WP_133702287.1">
    <property type="nucleotide sequence ID" value="NZ_SNXS01000005.1"/>
</dbReference>
<protein>
    <submittedName>
        <fullName evidence="2">Cu/Ag efflux protein CusF</fullName>
    </submittedName>
</protein>
<proteinExistence type="predicted"/>
<sequence length="102" mass="10968">MKAIKNITLAALLAATAALSNSVIAQAAEMTDGEIRKVDKDSKKLTIKHGEIKSLDMPGMTMVFQVKDPAVLDRVKAGDKIRFKVEKNASGFVVTELQPAAK</sequence>
<dbReference type="OrthoDB" id="9180744at2"/>
<comment type="caution">
    <text evidence="2">The sequence shown here is derived from an EMBL/GenBank/DDBJ whole genome shotgun (WGS) entry which is preliminary data.</text>
</comment>
<reference evidence="2 3" key="1">
    <citation type="submission" date="2019-03" db="EMBL/GenBank/DDBJ databases">
        <title>Genomic Encyclopedia of Type Strains, Phase IV (KMG-IV): sequencing the most valuable type-strain genomes for metagenomic binning, comparative biology and taxonomic classification.</title>
        <authorList>
            <person name="Goeker M."/>
        </authorList>
    </citation>
    <scope>NUCLEOTIDE SEQUENCE [LARGE SCALE GENOMIC DNA]</scope>
    <source>
        <strain evidence="2 3">DSM 16998</strain>
    </source>
</reference>
<dbReference type="Pfam" id="PF11604">
    <property type="entry name" value="CusF_Ec"/>
    <property type="match status" value="1"/>
</dbReference>
<organism evidence="2 3">
    <name type="scientific">Roseateles toxinivorans</name>
    <dbReference type="NCBI Taxonomy" id="270368"/>
    <lineage>
        <taxon>Bacteria</taxon>
        <taxon>Pseudomonadati</taxon>
        <taxon>Pseudomonadota</taxon>
        <taxon>Betaproteobacteria</taxon>
        <taxon>Burkholderiales</taxon>
        <taxon>Sphaerotilaceae</taxon>
        <taxon>Roseateles</taxon>
    </lineage>
</organism>
<dbReference type="EMBL" id="SNXS01000005">
    <property type="protein sequence ID" value="TDP63097.1"/>
    <property type="molecule type" value="Genomic_DNA"/>
</dbReference>
<dbReference type="InParanoid" id="A0A4R6QIZ6"/>
<feature type="signal peptide" evidence="1">
    <location>
        <begin position="1"/>
        <end position="27"/>
    </location>
</feature>
<evidence type="ECO:0000313" key="2">
    <source>
        <dbReference type="EMBL" id="TDP63097.1"/>
    </source>
</evidence>